<reference evidence="6" key="1">
    <citation type="submission" date="2019-08" db="EMBL/GenBank/DDBJ databases">
        <authorList>
            <person name="Kucharzyk K."/>
            <person name="Murdoch R.W."/>
            <person name="Higgins S."/>
            <person name="Loffler F."/>
        </authorList>
    </citation>
    <scope>NUCLEOTIDE SEQUENCE</scope>
</reference>
<dbReference type="EMBL" id="VSSQ01037294">
    <property type="protein sequence ID" value="MPM89937.1"/>
    <property type="molecule type" value="Genomic_DNA"/>
</dbReference>
<dbReference type="Gene3D" id="3.30.590.10">
    <property type="entry name" value="Glutamine synthetase/guanido kinase, catalytic domain"/>
    <property type="match status" value="1"/>
</dbReference>
<dbReference type="GO" id="GO:0005524">
    <property type="term" value="F:ATP binding"/>
    <property type="evidence" value="ECO:0007669"/>
    <property type="project" value="UniProtKB-KW"/>
</dbReference>
<keyword evidence="2" id="KW-0547">Nucleotide-binding</keyword>
<proteinExistence type="predicted"/>
<dbReference type="EC" id="2.7.14.1" evidence="6"/>
<gene>
    <name evidence="6" type="primary">mcsB_11</name>
    <name evidence="6" type="ORF">SDC9_137052</name>
</gene>
<sequence length="160" mass="18298">MQNLVTALGKFGITVRGIYGEGTEAVGSIYQISNQITLGQSEDEIIKNLKNTVNFVKEQEIRFRENLIQIRKIDIEDEIYRAYGIVSNARKISAKEAMSILSKIREGFVLGILDVPKPKETIYNVMINIQQGSIQNNFINENNVNKRDEVRAKYLRDVFK</sequence>
<keyword evidence="3 6" id="KW-0418">Kinase</keyword>
<evidence type="ECO:0000256" key="1">
    <source>
        <dbReference type="ARBA" id="ARBA00022679"/>
    </source>
</evidence>
<accession>A0A645DKY2</accession>
<dbReference type="SUPFAM" id="SSF55931">
    <property type="entry name" value="Glutamine synthetase/guanido kinase"/>
    <property type="match status" value="1"/>
</dbReference>
<organism evidence="6">
    <name type="scientific">bioreactor metagenome</name>
    <dbReference type="NCBI Taxonomy" id="1076179"/>
    <lineage>
        <taxon>unclassified sequences</taxon>
        <taxon>metagenomes</taxon>
        <taxon>ecological metagenomes</taxon>
    </lineage>
</organism>
<feature type="domain" description="Phosphagen kinase C-terminal" evidence="5">
    <location>
        <begin position="1"/>
        <end position="63"/>
    </location>
</feature>
<dbReference type="AlphaFoldDB" id="A0A645DKY2"/>
<evidence type="ECO:0000313" key="6">
    <source>
        <dbReference type="EMBL" id="MPM89937.1"/>
    </source>
</evidence>
<dbReference type="PROSITE" id="PS51510">
    <property type="entry name" value="PHOSPHAGEN_KINASE_C"/>
    <property type="match status" value="1"/>
</dbReference>
<dbReference type="GO" id="GO:1990424">
    <property type="term" value="F:protein arginine kinase activity"/>
    <property type="evidence" value="ECO:0007669"/>
    <property type="project" value="UniProtKB-EC"/>
</dbReference>
<dbReference type="InterPro" id="IPR022414">
    <property type="entry name" value="ATP-guanido_PTrfase_cat"/>
</dbReference>
<name>A0A645DKY2_9ZZZZ</name>
<dbReference type="InterPro" id="IPR014746">
    <property type="entry name" value="Gln_synth/guanido_kin_cat_dom"/>
</dbReference>
<evidence type="ECO:0000256" key="3">
    <source>
        <dbReference type="ARBA" id="ARBA00022777"/>
    </source>
</evidence>
<comment type="caution">
    <text evidence="6">The sequence shown here is derived from an EMBL/GenBank/DDBJ whole genome shotgun (WGS) entry which is preliminary data.</text>
</comment>
<keyword evidence="4" id="KW-0067">ATP-binding</keyword>
<evidence type="ECO:0000256" key="4">
    <source>
        <dbReference type="ARBA" id="ARBA00022840"/>
    </source>
</evidence>
<dbReference type="Pfam" id="PF00217">
    <property type="entry name" value="ATP-gua_Ptrans"/>
    <property type="match status" value="1"/>
</dbReference>
<protein>
    <submittedName>
        <fullName evidence="6">Protein-arginine kinase</fullName>
        <ecNumber evidence="6">2.7.14.1</ecNumber>
    </submittedName>
</protein>
<keyword evidence="1 6" id="KW-0808">Transferase</keyword>
<evidence type="ECO:0000256" key="2">
    <source>
        <dbReference type="ARBA" id="ARBA00022741"/>
    </source>
</evidence>
<evidence type="ECO:0000259" key="5">
    <source>
        <dbReference type="PROSITE" id="PS51510"/>
    </source>
</evidence>